<comment type="caution">
    <text evidence="4">The sequence shown here is derived from an EMBL/GenBank/DDBJ whole genome shotgun (WGS) entry which is preliminary data.</text>
</comment>
<protein>
    <submittedName>
        <fullName evidence="4">DUF3298 domain-containing protein</fullName>
    </submittedName>
</protein>
<evidence type="ECO:0000313" key="5">
    <source>
        <dbReference type="Proteomes" id="UP001175097"/>
    </source>
</evidence>
<evidence type="ECO:0000256" key="1">
    <source>
        <dbReference type="SAM" id="Phobius"/>
    </source>
</evidence>
<dbReference type="InterPro" id="IPR037126">
    <property type="entry name" value="PdaC/RsiV-like_sf"/>
</dbReference>
<keyword evidence="1" id="KW-1133">Transmembrane helix</keyword>
<evidence type="ECO:0000259" key="3">
    <source>
        <dbReference type="Pfam" id="PF13786"/>
    </source>
</evidence>
<dbReference type="InterPro" id="IPR025436">
    <property type="entry name" value="DUF4179"/>
</dbReference>
<dbReference type="EMBL" id="JAROCC010000002">
    <property type="protein sequence ID" value="MDN4606412.1"/>
    <property type="molecule type" value="Genomic_DNA"/>
</dbReference>
<dbReference type="RefSeq" id="WP_301241964.1">
    <property type="nucleotide sequence ID" value="NZ_JAROCC010000002.1"/>
</dbReference>
<evidence type="ECO:0000313" key="4">
    <source>
        <dbReference type="EMBL" id="MDN4606412.1"/>
    </source>
</evidence>
<dbReference type="Pfam" id="PF13786">
    <property type="entry name" value="DUF4179"/>
    <property type="match status" value="1"/>
</dbReference>
<dbReference type="Gene3D" id="3.90.640.20">
    <property type="entry name" value="Heat-shock cognate protein, ATPase"/>
    <property type="match status" value="1"/>
</dbReference>
<feature type="domain" description="DUF3298" evidence="2">
    <location>
        <begin position="197"/>
        <end position="277"/>
    </location>
</feature>
<accession>A0ABT8JN88</accession>
<reference evidence="4" key="1">
    <citation type="submission" date="2023-03" db="EMBL/GenBank/DDBJ databases">
        <title>MT1 and MT2 Draft Genomes of Novel Species.</title>
        <authorList>
            <person name="Venkateswaran K."/>
        </authorList>
    </citation>
    <scope>NUCLEOTIDE SEQUENCE</scope>
    <source>
        <strain evidence="4">F6_3S_P_2</strain>
    </source>
</reference>
<organism evidence="4 5">
    <name type="scientific">Sporosarcina highlanderae</name>
    <dbReference type="NCBI Taxonomy" id="3035916"/>
    <lineage>
        <taxon>Bacteria</taxon>
        <taxon>Bacillati</taxon>
        <taxon>Bacillota</taxon>
        <taxon>Bacilli</taxon>
        <taxon>Bacillales</taxon>
        <taxon>Caryophanaceae</taxon>
        <taxon>Sporosarcina</taxon>
    </lineage>
</organism>
<keyword evidence="1" id="KW-0472">Membrane</keyword>
<dbReference type="Proteomes" id="UP001175097">
    <property type="component" value="Unassembled WGS sequence"/>
</dbReference>
<name>A0ABT8JN88_9BACL</name>
<dbReference type="Gene3D" id="3.30.565.40">
    <property type="entry name" value="Fervidobacterium nodosum Rt17-B1 like"/>
    <property type="match status" value="1"/>
</dbReference>
<evidence type="ECO:0000259" key="2">
    <source>
        <dbReference type="Pfam" id="PF11738"/>
    </source>
</evidence>
<gene>
    <name evidence="4" type="ORF">P5G49_02845</name>
</gene>
<dbReference type="Pfam" id="PF11738">
    <property type="entry name" value="DUF3298"/>
    <property type="match status" value="1"/>
</dbReference>
<keyword evidence="1" id="KW-0812">Transmembrane</keyword>
<dbReference type="InterPro" id="IPR021729">
    <property type="entry name" value="DUF3298"/>
</dbReference>
<proteinExistence type="predicted"/>
<feature type="domain" description="DUF4179" evidence="3">
    <location>
        <begin position="42"/>
        <end position="124"/>
    </location>
</feature>
<feature type="transmembrane region" description="Helical" evidence="1">
    <location>
        <begin position="46"/>
        <end position="67"/>
    </location>
</feature>
<sequence length="291" mass="32872">MSQMDKLKKDYENTEIPHELDEVVRATIRKAEMEQRKKRPVFRNSIIGFAAAAAIFIGSINVSPAFANTMVNVPILGSLVEVLTIQQMKVNEGTYQADVSTPGITGLEDENLQAALNEKYIAENKELFEQFESEIAELKKAGGGHLGVDAGFEVLTDNDRILSIMRYQVNTVASSSTTMKYDTIDKVDNVLITLPSLFKDESYIEVINAYIENEMERQMAEDEMISYFINDEYTEGFTSIRPDQNFYITNDQKLVISFDKYDVAPGYMGVVTFEIPTEVVEDLLVSDVYIR</sequence>
<keyword evidence="5" id="KW-1185">Reference proteome</keyword>